<feature type="domain" description="HAT C-terminal dimerisation" evidence="6">
    <location>
        <begin position="327"/>
        <end position="397"/>
    </location>
</feature>
<keyword evidence="8" id="KW-1185">Reference proteome</keyword>
<accession>A0A6G0VNR6</accession>
<dbReference type="Pfam" id="PF05699">
    <property type="entry name" value="Dimer_Tnp_hAT"/>
    <property type="match status" value="1"/>
</dbReference>
<dbReference type="InterPro" id="IPR012337">
    <property type="entry name" value="RNaseH-like_sf"/>
</dbReference>
<evidence type="ECO:0000313" key="7">
    <source>
        <dbReference type="EMBL" id="KAF0695983.1"/>
    </source>
</evidence>
<dbReference type="OrthoDB" id="1607513at2759"/>
<evidence type="ECO:0000256" key="2">
    <source>
        <dbReference type="ARBA" id="ARBA00022723"/>
    </source>
</evidence>
<gene>
    <name evidence="7" type="ORF">FWK35_00033636</name>
</gene>
<evidence type="ECO:0000256" key="3">
    <source>
        <dbReference type="ARBA" id="ARBA00022771"/>
    </source>
</evidence>
<dbReference type="PANTHER" id="PTHR46481">
    <property type="entry name" value="ZINC FINGER BED DOMAIN-CONTAINING PROTEIN 4"/>
    <property type="match status" value="1"/>
</dbReference>
<comment type="subcellular location">
    <subcellularLocation>
        <location evidence="1">Nucleus</location>
    </subcellularLocation>
</comment>
<organism evidence="7 8">
    <name type="scientific">Aphis craccivora</name>
    <name type="common">Cowpea aphid</name>
    <dbReference type="NCBI Taxonomy" id="307492"/>
    <lineage>
        <taxon>Eukaryota</taxon>
        <taxon>Metazoa</taxon>
        <taxon>Ecdysozoa</taxon>
        <taxon>Arthropoda</taxon>
        <taxon>Hexapoda</taxon>
        <taxon>Insecta</taxon>
        <taxon>Pterygota</taxon>
        <taxon>Neoptera</taxon>
        <taxon>Paraneoptera</taxon>
        <taxon>Hemiptera</taxon>
        <taxon>Sternorrhyncha</taxon>
        <taxon>Aphidomorpha</taxon>
        <taxon>Aphidoidea</taxon>
        <taxon>Aphididae</taxon>
        <taxon>Aphidini</taxon>
        <taxon>Aphis</taxon>
        <taxon>Aphis</taxon>
    </lineage>
</organism>
<dbReference type="AlphaFoldDB" id="A0A6G0VNR6"/>
<evidence type="ECO:0000256" key="4">
    <source>
        <dbReference type="ARBA" id="ARBA00022833"/>
    </source>
</evidence>
<comment type="caution">
    <text evidence="7">The sequence shown here is derived from an EMBL/GenBank/DDBJ whole genome shotgun (WGS) entry which is preliminary data.</text>
</comment>
<proteinExistence type="predicted"/>
<dbReference type="InterPro" id="IPR052035">
    <property type="entry name" value="ZnF_BED_domain_contain"/>
</dbReference>
<evidence type="ECO:0000313" key="8">
    <source>
        <dbReference type="Proteomes" id="UP000478052"/>
    </source>
</evidence>
<evidence type="ECO:0000259" key="6">
    <source>
        <dbReference type="Pfam" id="PF05699"/>
    </source>
</evidence>
<dbReference type="SUPFAM" id="SSF53098">
    <property type="entry name" value="Ribonuclease H-like"/>
    <property type="match status" value="1"/>
</dbReference>
<evidence type="ECO:0000256" key="1">
    <source>
        <dbReference type="ARBA" id="ARBA00004123"/>
    </source>
</evidence>
<keyword evidence="5" id="KW-0539">Nucleus</keyword>
<dbReference type="GO" id="GO:0005634">
    <property type="term" value="C:nucleus"/>
    <property type="evidence" value="ECO:0007669"/>
    <property type="project" value="UniProtKB-SubCell"/>
</dbReference>
<reference evidence="7 8" key="1">
    <citation type="submission" date="2019-08" db="EMBL/GenBank/DDBJ databases">
        <title>Whole genome of Aphis craccivora.</title>
        <authorList>
            <person name="Voronova N.V."/>
            <person name="Shulinski R.S."/>
            <person name="Bandarenka Y.V."/>
            <person name="Zhorov D.G."/>
            <person name="Warner D."/>
        </authorList>
    </citation>
    <scope>NUCLEOTIDE SEQUENCE [LARGE SCALE GENOMIC DNA]</scope>
    <source>
        <strain evidence="7">180601</strain>
        <tissue evidence="7">Whole Body</tissue>
    </source>
</reference>
<keyword evidence="2" id="KW-0479">Metal-binding</keyword>
<feature type="non-terminal residue" evidence="7">
    <location>
        <position position="400"/>
    </location>
</feature>
<name>A0A6G0VNR6_APHCR</name>
<dbReference type="Proteomes" id="UP000478052">
    <property type="component" value="Unassembled WGS sequence"/>
</dbReference>
<sequence length="400" mass="45463">MSEELNKWSIFEKVVAVVTDGGANIKSAVRLMGLSHLPCTAHKLNLIVQKALKLSDNEEIKPDDNTDERDLKKLFKKCRSIVGFFKRSEVGHRMLVEKQKQLGNETVLKLKQDVSTRWNSTFLMLERLIKLKEPLTIVMITLKEAPSNLSSEEWNIIEDMIPLLRPFDKLTVELSAEHYPTISMVIPLIRGLQSSLGTKNPKTRLGIFIKDRLIENTTKRFDSLEKQTLTPHFSRATLLDPRCKKAVFGLEVNAKEAETYLVSETAALISNVSNNEKLQLKLLKQTTHTSEVNLDTDSDNVWNFFHSRVTSVQSQTTSTSSATSLMKQYLSMPHQDLKCNVAEFWNDYKTVLAPLSDIALKYSIIPATSVPAERIFSKAGQILSARRNRLLPKNVDHFFY</sequence>
<dbReference type="GO" id="GO:0008270">
    <property type="term" value="F:zinc ion binding"/>
    <property type="evidence" value="ECO:0007669"/>
    <property type="project" value="UniProtKB-KW"/>
</dbReference>
<protein>
    <submittedName>
        <fullName evidence="7">Zinc finger BED domain-containing protein 1-like</fullName>
    </submittedName>
</protein>
<keyword evidence="4" id="KW-0862">Zinc</keyword>
<dbReference type="EMBL" id="VUJU01015214">
    <property type="protein sequence ID" value="KAF0695983.1"/>
    <property type="molecule type" value="Genomic_DNA"/>
</dbReference>
<dbReference type="InterPro" id="IPR008906">
    <property type="entry name" value="HATC_C_dom"/>
</dbReference>
<dbReference type="PANTHER" id="PTHR46481:SF10">
    <property type="entry name" value="ZINC FINGER BED DOMAIN-CONTAINING PROTEIN 39"/>
    <property type="match status" value="1"/>
</dbReference>
<keyword evidence="3" id="KW-0863">Zinc-finger</keyword>
<dbReference type="GO" id="GO:0046983">
    <property type="term" value="F:protein dimerization activity"/>
    <property type="evidence" value="ECO:0007669"/>
    <property type="project" value="InterPro"/>
</dbReference>
<evidence type="ECO:0000256" key="5">
    <source>
        <dbReference type="ARBA" id="ARBA00023242"/>
    </source>
</evidence>